<gene>
    <name evidence="1" type="ORF">AGERDE_LOCUS11585</name>
</gene>
<accession>A0A9N9DWV2</accession>
<dbReference type="AlphaFoldDB" id="A0A9N9DWV2"/>
<evidence type="ECO:0000313" key="2">
    <source>
        <dbReference type="Proteomes" id="UP000789831"/>
    </source>
</evidence>
<protein>
    <submittedName>
        <fullName evidence="1">10375_t:CDS:1</fullName>
    </submittedName>
</protein>
<dbReference type="EMBL" id="CAJVPL010005201">
    <property type="protein sequence ID" value="CAG8655585.1"/>
    <property type="molecule type" value="Genomic_DNA"/>
</dbReference>
<comment type="caution">
    <text evidence="1">The sequence shown here is derived from an EMBL/GenBank/DDBJ whole genome shotgun (WGS) entry which is preliminary data.</text>
</comment>
<keyword evidence="2" id="KW-1185">Reference proteome</keyword>
<dbReference type="Proteomes" id="UP000789831">
    <property type="component" value="Unassembled WGS sequence"/>
</dbReference>
<proteinExistence type="predicted"/>
<reference evidence="1" key="1">
    <citation type="submission" date="2021-06" db="EMBL/GenBank/DDBJ databases">
        <authorList>
            <person name="Kallberg Y."/>
            <person name="Tangrot J."/>
            <person name="Rosling A."/>
        </authorList>
    </citation>
    <scope>NUCLEOTIDE SEQUENCE</scope>
    <source>
        <strain evidence="1">MT106</strain>
    </source>
</reference>
<organism evidence="1 2">
    <name type="scientific">Ambispora gerdemannii</name>
    <dbReference type="NCBI Taxonomy" id="144530"/>
    <lineage>
        <taxon>Eukaryota</taxon>
        <taxon>Fungi</taxon>
        <taxon>Fungi incertae sedis</taxon>
        <taxon>Mucoromycota</taxon>
        <taxon>Glomeromycotina</taxon>
        <taxon>Glomeromycetes</taxon>
        <taxon>Archaeosporales</taxon>
        <taxon>Ambisporaceae</taxon>
        <taxon>Ambispora</taxon>
    </lineage>
</organism>
<evidence type="ECO:0000313" key="1">
    <source>
        <dbReference type="EMBL" id="CAG8655585.1"/>
    </source>
</evidence>
<name>A0A9N9DWV2_9GLOM</name>
<sequence>MVVARTSATEKAVVLQDKSLNLYNIEYHDDYNSDHIQQKSHRMAISFRKSILSRATNTTPSVMVT</sequence>
<feature type="non-terminal residue" evidence="1">
    <location>
        <position position="65"/>
    </location>
</feature>